<dbReference type="AlphaFoldDB" id="A0A0D2VVA1"/>
<organism evidence="1 2">
    <name type="scientific">Capsaspora owczarzaki (strain ATCC 30864)</name>
    <dbReference type="NCBI Taxonomy" id="595528"/>
    <lineage>
        <taxon>Eukaryota</taxon>
        <taxon>Filasterea</taxon>
        <taxon>Capsaspora</taxon>
    </lineage>
</organism>
<dbReference type="InParanoid" id="A0A0D2VVA1"/>
<evidence type="ECO:0000313" key="2">
    <source>
        <dbReference type="Proteomes" id="UP000008743"/>
    </source>
</evidence>
<dbReference type="eggNOG" id="ENOG502SEDC">
    <property type="taxonomic scope" value="Eukaryota"/>
</dbReference>
<dbReference type="EMBL" id="KE346369">
    <property type="protein sequence ID" value="KJE95392.1"/>
    <property type="molecule type" value="Genomic_DNA"/>
</dbReference>
<dbReference type="OMA" id="RIYATIF"/>
<protein>
    <submittedName>
        <fullName evidence="1">Uncharacterized protein</fullName>
    </submittedName>
</protein>
<gene>
    <name evidence="1" type="ORF">CAOG_005846</name>
</gene>
<reference evidence="2" key="1">
    <citation type="submission" date="2011-02" db="EMBL/GenBank/DDBJ databases">
        <title>The Genome Sequence of Capsaspora owczarzaki ATCC 30864.</title>
        <authorList>
            <person name="Russ C."/>
            <person name="Cuomo C."/>
            <person name="Burger G."/>
            <person name="Gray M.W."/>
            <person name="Holland P.W.H."/>
            <person name="King N."/>
            <person name="Lang F.B.F."/>
            <person name="Roger A.J."/>
            <person name="Ruiz-Trillo I."/>
            <person name="Young S.K."/>
            <person name="Zeng Q."/>
            <person name="Gargeya S."/>
            <person name="Alvarado L."/>
            <person name="Berlin A."/>
            <person name="Chapman S.B."/>
            <person name="Chen Z."/>
            <person name="Freedman E."/>
            <person name="Gellesch M."/>
            <person name="Goldberg J."/>
            <person name="Griggs A."/>
            <person name="Gujja S."/>
            <person name="Heilman E."/>
            <person name="Heiman D."/>
            <person name="Howarth C."/>
            <person name="Mehta T."/>
            <person name="Neiman D."/>
            <person name="Pearson M."/>
            <person name="Roberts A."/>
            <person name="Saif S."/>
            <person name="Shea T."/>
            <person name="Shenoy N."/>
            <person name="Sisk P."/>
            <person name="Stolte C."/>
            <person name="Sykes S."/>
            <person name="White J."/>
            <person name="Yandava C."/>
            <person name="Haas B."/>
            <person name="Nusbaum C."/>
            <person name="Birren B."/>
        </authorList>
    </citation>
    <scope>NUCLEOTIDE SEQUENCE</scope>
    <source>
        <strain evidence="2">ATCC 30864</strain>
    </source>
</reference>
<sequence>MVLFKASLPNVSLMTMIPRPLPAAITFAAFVLALASCTLPASARFYTTAENFKAGNYTLVFAVTVNETYWQPCVDTAITPPLTAGVTTANPISVGQNADCDSGRFRFDISGQSGSIVTVVPTYYSAAVLDASPPSCEIKWDTSIDSSQPACSVLDSREGYHLTGYIFRLVGY</sequence>
<dbReference type="Proteomes" id="UP000008743">
    <property type="component" value="Unassembled WGS sequence"/>
</dbReference>
<name>A0A0D2VVA1_CAPO3</name>
<accession>A0A0D2VVA1</accession>
<evidence type="ECO:0000313" key="1">
    <source>
        <dbReference type="EMBL" id="KJE95392.1"/>
    </source>
</evidence>
<proteinExistence type="predicted"/>
<keyword evidence="2" id="KW-1185">Reference proteome</keyword>
<dbReference type="OrthoDB" id="6072732at2759"/>